<feature type="region of interest" description="Disordered" evidence="4">
    <location>
        <begin position="174"/>
        <end position="220"/>
    </location>
</feature>
<dbReference type="Pfam" id="PF06413">
    <property type="entry name" value="Neugrin"/>
    <property type="match status" value="1"/>
</dbReference>
<keyword evidence="6" id="KW-1185">Reference proteome</keyword>
<evidence type="ECO:0000313" key="5">
    <source>
        <dbReference type="EMBL" id="RDX47262.1"/>
    </source>
</evidence>
<feature type="compositionally biased region" description="Acidic residues" evidence="4">
    <location>
        <begin position="70"/>
        <end position="82"/>
    </location>
</feature>
<sequence>MLSTTLRSIFPQKSPARHTLINLYSTVADLTRTHWKTGAHPAPKSLLENKDDDEDWPAPQKEMHPSLEAELADAEAEAEADESSSRPLPHRPFSKTAEKTPTPQEYRAHRETMKKKFPEGWAPPRKLSREAMVAVRHLHQVDPAAFSTPILAEKFRISKEAVRRILKSKWEPTREQKARMAAREKEARTAWKAGKRAEENRQYEQDQRRVEREEDELTLT</sequence>
<dbReference type="OrthoDB" id="5578174at2759"/>
<name>A0A371D447_9APHY</name>
<organism evidence="5 6">
    <name type="scientific">Lentinus brumalis</name>
    <dbReference type="NCBI Taxonomy" id="2498619"/>
    <lineage>
        <taxon>Eukaryota</taxon>
        <taxon>Fungi</taxon>
        <taxon>Dikarya</taxon>
        <taxon>Basidiomycota</taxon>
        <taxon>Agaricomycotina</taxon>
        <taxon>Agaricomycetes</taxon>
        <taxon>Polyporales</taxon>
        <taxon>Polyporaceae</taxon>
        <taxon>Lentinus</taxon>
    </lineage>
</organism>
<dbReference type="EMBL" id="KZ857420">
    <property type="protein sequence ID" value="RDX47262.1"/>
    <property type="molecule type" value="Genomic_DNA"/>
</dbReference>
<reference evidence="5 6" key="1">
    <citation type="journal article" date="2018" name="Biotechnol. Biofuels">
        <title>Integrative visual omics of the white-rot fungus Polyporus brumalis exposes the biotechnological potential of its oxidative enzymes for delignifying raw plant biomass.</title>
        <authorList>
            <person name="Miyauchi S."/>
            <person name="Rancon A."/>
            <person name="Drula E."/>
            <person name="Hage H."/>
            <person name="Chaduli D."/>
            <person name="Favel A."/>
            <person name="Grisel S."/>
            <person name="Henrissat B."/>
            <person name="Herpoel-Gimbert I."/>
            <person name="Ruiz-Duenas F.J."/>
            <person name="Chevret D."/>
            <person name="Hainaut M."/>
            <person name="Lin J."/>
            <person name="Wang M."/>
            <person name="Pangilinan J."/>
            <person name="Lipzen A."/>
            <person name="Lesage-Meessen L."/>
            <person name="Navarro D."/>
            <person name="Riley R."/>
            <person name="Grigoriev I.V."/>
            <person name="Zhou S."/>
            <person name="Raouche S."/>
            <person name="Rosso M.N."/>
        </authorList>
    </citation>
    <scope>NUCLEOTIDE SEQUENCE [LARGE SCALE GENOMIC DNA]</scope>
    <source>
        <strain evidence="5 6">BRFM 1820</strain>
    </source>
</reference>
<dbReference type="STRING" id="139420.A0A371D447"/>
<gene>
    <name evidence="5" type="ORF">OH76DRAFT_787941</name>
</gene>
<accession>A0A371D447</accession>
<evidence type="ECO:0000256" key="3">
    <source>
        <dbReference type="ARBA" id="ARBA00013566"/>
    </source>
</evidence>
<dbReference type="AlphaFoldDB" id="A0A371D447"/>
<protein>
    <recommendedName>
        <fullName evidence="3">Required for respiratory growth protein 9, mitochondrial</fullName>
    </recommendedName>
</protein>
<evidence type="ECO:0000256" key="4">
    <source>
        <dbReference type="SAM" id="MobiDB-lite"/>
    </source>
</evidence>
<dbReference type="PANTHER" id="PTHR13475">
    <property type="entry name" value="NEUGRIN"/>
    <property type="match status" value="1"/>
</dbReference>
<comment type="similarity">
    <text evidence="2">Belongs to the RRG9 family.</text>
</comment>
<feature type="region of interest" description="Disordered" evidence="4">
    <location>
        <begin position="38"/>
        <end position="109"/>
    </location>
</feature>
<dbReference type="Proteomes" id="UP000256964">
    <property type="component" value="Unassembled WGS sequence"/>
</dbReference>
<evidence type="ECO:0000256" key="1">
    <source>
        <dbReference type="ARBA" id="ARBA00003548"/>
    </source>
</evidence>
<dbReference type="PANTHER" id="PTHR13475:SF3">
    <property type="entry name" value="NEUGRIN"/>
    <property type="match status" value="1"/>
</dbReference>
<comment type="function">
    <text evidence="1">Required for respiratory activity and maintenance and expression of the mitochondrial genome.</text>
</comment>
<proteinExistence type="inferred from homology"/>
<dbReference type="GO" id="GO:0005634">
    <property type="term" value="C:nucleus"/>
    <property type="evidence" value="ECO:0007669"/>
    <property type="project" value="TreeGrafter"/>
</dbReference>
<evidence type="ECO:0000313" key="6">
    <source>
        <dbReference type="Proteomes" id="UP000256964"/>
    </source>
</evidence>
<dbReference type="InterPro" id="IPR010487">
    <property type="entry name" value="NGRN/Rrg9"/>
</dbReference>
<evidence type="ECO:0000256" key="2">
    <source>
        <dbReference type="ARBA" id="ARBA00010895"/>
    </source>
</evidence>
<feature type="compositionally biased region" description="Basic and acidic residues" evidence="4">
    <location>
        <begin position="174"/>
        <end position="212"/>
    </location>
</feature>